<reference evidence="5 6" key="1">
    <citation type="submission" date="2024-08" db="EMBL/GenBank/DDBJ databases">
        <authorList>
            <person name="Lu H."/>
        </authorList>
    </citation>
    <scope>NUCLEOTIDE SEQUENCE [LARGE SCALE GENOMIC DNA]</scope>
    <source>
        <strain evidence="5 6">BYS180W</strain>
    </source>
</reference>
<evidence type="ECO:0000256" key="1">
    <source>
        <dbReference type="PROSITE-ProRule" id="PRU00050"/>
    </source>
</evidence>
<dbReference type="Pfam" id="PF01739">
    <property type="entry name" value="CheR"/>
    <property type="match status" value="1"/>
</dbReference>
<dbReference type="InterPro" id="IPR035909">
    <property type="entry name" value="CheB_C"/>
</dbReference>
<dbReference type="Pfam" id="PF13596">
    <property type="entry name" value="PAS_10"/>
    <property type="match status" value="1"/>
</dbReference>
<dbReference type="PANTHER" id="PTHR24422">
    <property type="entry name" value="CHEMOTAXIS PROTEIN METHYLTRANSFERASE"/>
    <property type="match status" value="1"/>
</dbReference>
<keyword evidence="6" id="KW-1185">Reference proteome</keyword>
<dbReference type="Gene3D" id="3.40.50.180">
    <property type="entry name" value="Methylesterase CheB, C-terminal domain"/>
    <property type="match status" value="1"/>
</dbReference>
<dbReference type="PANTHER" id="PTHR24422:SF27">
    <property type="entry name" value="PROTEIN-GLUTAMATE O-METHYLTRANSFERASE"/>
    <property type="match status" value="1"/>
</dbReference>
<dbReference type="Proteomes" id="UP001606099">
    <property type="component" value="Unassembled WGS sequence"/>
</dbReference>
<evidence type="ECO:0000313" key="6">
    <source>
        <dbReference type="Proteomes" id="UP001606099"/>
    </source>
</evidence>
<feature type="domain" description="CheB-type methylesterase" evidence="3">
    <location>
        <begin position="29"/>
        <end position="217"/>
    </location>
</feature>
<dbReference type="InterPro" id="IPR000780">
    <property type="entry name" value="CheR_MeTrfase"/>
</dbReference>
<feature type="active site" evidence="1">
    <location>
        <position position="41"/>
    </location>
</feature>
<dbReference type="SUPFAM" id="SSF53335">
    <property type="entry name" value="S-adenosyl-L-methionine-dependent methyltransferases"/>
    <property type="match status" value="1"/>
</dbReference>
<dbReference type="InterPro" id="IPR000673">
    <property type="entry name" value="Sig_transdc_resp-reg_Me-estase"/>
</dbReference>
<dbReference type="InterPro" id="IPR050903">
    <property type="entry name" value="Bact_Chemotaxis_MeTrfase"/>
</dbReference>
<dbReference type="Gene3D" id="3.40.50.150">
    <property type="entry name" value="Vaccinia Virus protein VP39"/>
    <property type="match status" value="1"/>
</dbReference>
<dbReference type="RefSeq" id="WP_394457712.1">
    <property type="nucleotide sequence ID" value="NZ_JBIGHZ010000001.1"/>
</dbReference>
<dbReference type="SUPFAM" id="SSF47757">
    <property type="entry name" value="Chemotaxis receptor methyltransferase CheR, N-terminal domain"/>
    <property type="match status" value="1"/>
</dbReference>
<evidence type="ECO:0000259" key="4">
    <source>
        <dbReference type="PROSITE" id="PS50123"/>
    </source>
</evidence>
<dbReference type="SUPFAM" id="SSF55785">
    <property type="entry name" value="PYP-like sensor domain (PAS domain)"/>
    <property type="match status" value="1"/>
</dbReference>
<keyword evidence="1" id="KW-0378">Hydrolase</keyword>
<dbReference type="EMBL" id="JBIGHZ010000001">
    <property type="protein sequence ID" value="MFG6446660.1"/>
    <property type="molecule type" value="Genomic_DNA"/>
</dbReference>
<comment type="caution">
    <text evidence="5">The sequence shown here is derived from an EMBL/GenBank/DDBJ whole genome shotgun (WGS) entry which is preliminary data.</text>
</comment>
<evidence type="ECO:0000313" key="5">
    <source>
        <dbReference type="EMBL" id="MFG6446660.1"/>
    </source>
</evidence>
<keyword evidence="2" id="KW-0175">Coiled coil</keyword>
<dbReference type="PROSITE" id="PS50122">
    <property type="entry name" value="CHEB"/>
    <property type="match status" value="1"/>
</dbReference>
<accession>A0ABW7FQS1</accession>
<name>A0ABW7FQS1_9BURK</name>
<dbReference type="InterPro" id="IPR035965">
    <property type="entry name" value="PAS-like_dom_sf"/>
</dbReference>
<protein>
    <submittedName>
        <fullName evidence="5">Chemotaxis protein CheB</fullName>
    </submittedName>
</protein>
<dbReference type="InterPro" id="IPR022641">
    <property type="entry name" value="CheR_N"/>
</dbReference>
<dbReference type="SMART" id="SM00138">
    <property type="entry name" value="MeTrc"/>
    <property type="match status" value="1"/>
</dbReference>
<evidence type="ECO:0000256" key="2">
    <source>
        <dbReference type="SAM" id="Coils"/>
    </source>
</evidence>
<keyword evidence="1" id="KW-0145">Chemotaxis</keyword>
<dbReference type="PROSITE" id="PS50123">
    <property type="entry name" value="CHER"/>
    <property type="match status" value="1"/>
</dbReference>
<proteinExistence type="predicted"/>
<gene>
    <name evidence="5" type="ORF">ACG0Z6_00235</name>
</gene>
<sequence length="878" mass="97479">MTTTDLLDPSGAAEGGQDAFAHTSLNELPNAPRFVVGIGASAGGLEALERLFDSMAPDTDAAFVVVQHLSPEHKSMMESLLARHTRLPVHTIEDGLQLQANHVYLIPPGMLLYLEQGRLRLTPKDAKAFVLTIDVFFQSLASAYGTHSVGVVLSGTGSDGTRGSGAINEAGGFVIAQSPEDAKFDGMPRSVIASGLVDVVLPAHDIGPRLAAHFTNEPVAVELVAPKPTGERHRSEQALAGIQHYLLQMGGINFTEYKPGTVLRRIERRMVVKQQATLEDYLLLLHANPEEVRTLKRELLIPVTRFFRDAEAFEALVEQVIEPLVRRSSLSEPLRVWCAGVATGEEVYTVAMLFLDACDRLRRWPKLKVFATDVDEHNLEYASAGLYPESVAVEIPEHLLERYFERREAGLVVRPELRQCIVFAQHNLLSDPPFTRLDLVVCRNVLIYFQPQSQQRVLRRMQYAVGSSGYIFLGPSETLGDLQQDVETLSGKHKIWRMLRSVNIFRDLRPGPLQPALPRVTRASVSKLRQASALPVEAGFATLLKAYPLPPAILVNSKHQLLHSYGELHQLVRLRDGEASLDITRLLPDSLVSVATALIHRVLRELVAVRAEPLRLIQPMEDGEPGEAVPTRFVRLCAWPISEGVGNDEPPLVLIVFETQTVSAGATALPCVDVPQENSERMAALERELGATRESLQATIEELETSNEELQATNEEMMASNEELQSANEELQSVNEELNTVNAEYQEKIEILNRVNADLDNLARVVAAGTVFVDEKLNLTRFSPEAAHIFRLRDGDVGRPIDDLNHNLDFPDLLPMLRSAQECGHILERDVVSRDQRRYLVRMLPYNVPSSAMRGVVISFLDITVWCPPEQHRVDQPS</sequence>
<feature type="coiled-coil region" evidence="2">
    <location>
        <begin position="682"/>
        <end position="762"/>
    </location>
</feature>
<dbReference type="InterPro" id="IPR029063">
    <property type="entry name" value="SAM-dependent_MTases_sf"/>
</dbReference>
<dbReference type="Pfam" id="PF03705">
    <property type="entry name" value="CheR_N"/>
    <property type="match status" value="1"/>
</dbReference>
<dbReference type="Pfam" id="PF01339">
    <property type="entry name" value="CheB_methylest"/>
    <property type="match status" value="1"/>
</dbReference>
<dbReference type="InterPro" id="IPR022642">
    <property type="entry name" value="CheR_C"/>
</dbReference>
<feature type="active site" evidence="1">
    <location>
        <position position="68"/>
    </location>
</feature>
<dbReference type="CDD" id="cd16434">
    <property type="entry name" value="CheB-CheR_fusion"/>
    <property type="match status" value="1"/>
</dbReference>
<evidence type="ECO:0000259" key="3">
    <source>
        <dbReference type="PROSITE" id="PS50122"/>
    </source>
</evidence>
<dbReference type="Gene3D" id="3.30.450.20">
    <property type="entry name" value="PAS domain"/>
    <property type="match status" value="1"/>
</dbReference>
<feature type="domain" description="CheR-type methyltransferase" evidence="4">
    <location>
        <begin position="235"/>
        <end position="479"/>
    </location>
</feature>
<feature type="active site" evidence="1">
    <location>
        <position position="159"/>
    </location>
</feature>
<dbReference type="SUPFAM" id="SSF52738">
    <property type="entry name" value="Methylesterase CheB, C-terminal domain"/>
    <property type="match status" value="1"/>
</dbReference>
<organism evidence="5 6">
    <name type="scientific">Roseateles rivi</name>
    <dbReference type="NCBI Taxonomy" id="3299028"/>
    <lineage>
        <taxon>Bacteria</taxon>
        <taxon>Pseudomonadati</taxon>
        <taxon>Pseudomonadota</taxon>
        <taxon>Betaproteobacteria</taxon>
        <taxon>Burkholderiales</taxon>
        <taxon>Sphaerotilaceae</taxon>
        <taxon>Roseateles</taxon>
    </lineage>
</organism>